<dbReference type="PANTHER" id="PTHR35519">
    <property type="entry name" value="MEMBRANE PROTEINS"/>
    <property type="match status" value="1"/>
</dbReference>
<proteinExistence type="predicted"/>
<evidence type="ECO:0008006" key="4">
    <source>
        <dbReference type="Google" id="ProtNLM"/>
    </source>
</evidence>
<keyword evidence="1" id="KW-0812">Transmembrane</keyword>
<keyword evidence="1" id="KW-1133">Transmembrane helix</keyword>
<keyword evidence="3" id="KW-1185">Reference proteome</keyword>
<dbReference type="EMBL" id="JAAAHW010004126">
    <property type="protein sequence ID" value="KAF9978412.1"/>
    <property type="molecule type" value="Genomic_DNA"/>
</dbReference>
<accession>A0A9P6JH29</accession>
<organism evidence="2 3">
    <name type="scientific">Modicella reniformis</name>
    <dbReference type="NCBI Taxonomy" id="1440133"/>
    <lineage>
        <taxon>Eukaryota</taxon>
        <taxon>Fungi</taxon>
        <taxon>Fungi incertae sedis</taxon>
        <taxon>Mucoromycota</taxon>
        <taxon>Mortierellomycotina</taxon>
        <taxon>Mortierellomycetes</taxon>
        <taxon>Mortierellales</taxon>
        <taxon>Mortierellaceae</taxon>
        <taxon>Modicella</taxon>
    </lineage>
</organism>
<dbReference type="InterPro" id="IPR025187">
    <property type="entry name" value="DUF4112"/>
</dbReference>
<keyword evidence="1" id="KW-0472">Membrane</keyword>
<evidence type="ECO:0000313" key="3">
    <source>
        <dbReference type="Proteomes" id="UP000749646"/>
    </source>
</evidence>
<dbReference type="AlphaFoldDB" id="A0A9P6JH29"/>
<gene>
    <name evidence="2" type="ORF">BGZ65_007011</name>
</gene>
<protein>
    <recommendedName>
        <fullName evidence="4">DUF4112 domain-containing protein</fullName>
    </recommendedName>
</protein>
<dbReference type="Proteomes" id="UP000749646">
    <property type="component" value="Unassembled WGS sequence"/>
</dbReference>
<dbReference type="PANTHER" id="PTHR35519:SF2">
    <property type="entry name" value="PH DOMAIN PROTEIN"/>
    <property type="match status" value="1"/>
</dbReference>
<dbReference type="Pfam" id="PF13430">
    <property type="entry name" value="DUF4112"/>
    <property type="match status" value="1"/>
</dbReference>
<reference evidence="2" key="1">
    <citation type="journal article" date="2020" name="Fungal Divers.">
        <title>Resolving the Mortierellaceae phylogeny through synthesis of multi-gene phylogenetics and phylogenomics.</title>
        <authorList>
            <person name="Vandepol N."/>
            <person name="Liber J."/>
            <person name="Desiro A."/>
            <person name="Na H."/>
            <person name="Kennedy M."/>
            <person name="Barry K."/>
            <person name="Grigoriev I.V."/>
            <person name="Miller A.N."/>
            <person name="O'Donnell K."/>
            <person name="Stajich J.E."/>
            <person name="Bonito G."/>
        </authorList>
    </citation>
    <scope>NUCLEOTIDE SEQUENCE</scope>
    <source>
        <strain evidence="2">MES-2147</strain>
    </source>
</reference>
<dbReference type="OrthoDB" id="2103474at2759"/>
<sequence length="217" mass="25359">MDFFLKYHHPPRTEKEREELYGRIRWMAFWLDSFATVGGFNIGLESIIGLIPVIGDFIGMFASMYQVYLSYLFNIPKELMLRMLLNVVIDFLVGLVPWIGDILDVFYKSNQYNLTILTNWLLENKLVDVHRYNQEHPLNNETKADGYSGSRTAGINFRFLLVEHSNTSTRLITLKFLVFEMNMKDSEETTLSCTNLEVLHIRISGMDTKERIDRTIN</sequence>
<feature type="transmembrane region" description="Helical" evidence="1">
    <location>
        <begin position="46"/>
        <end position="67"/>
    </location>
</feature>
<comment type="caution">
    <text evidence="2">The sequence shown here is derived from an EMBL/GenBank/DDBJ whole genome shotgun (WGS) entry which is preliminary data.</text>
</comment>
<name>A0A9P6JH29_9FUNG</name>
<feature type="transmembrane region" description="Helical" evidence="1">
    <location>
        <begin position="79"/>
        <end position="100"/>
    </location>
</feature>
<evidence type="ECO:0000256" key="1">
    <source>
        <dbReference type="SAM" id="Phobius"/>
    </source>
</evidence>
<evidence type="ECO:0000313" key="2">
    <source>
        <dbReference type="EMBL" id="KAF9978412.1"/>
    </source>
</evidence>